<gene>
    <name evidence="4" type="ORF">CB0940_09751</name>
</gene>
<sequence length="565" mass="62783">MGRRYSAHLGSRGSQKPNPFPTMNINNTGEMPACTVGSANVVQFAFSGDYNPRQPVLIDAENPARFITKECALQLTASLTGAFPRNSTVCLAIPNDITYPVICMGIWTSQCRWTGVNPAYSTPELKHHFTVSETKYVIAGEEQLEKVRKAVQDTNIEIILFSDLLESRPAKGQEVCAVRPNPRDDTVPHRYRCLHELQRTTTAARFYDAIDAIDPNSIASLFSTSGTTGLPKMAARPHKSLVLEAAATKDNHEAKPYQVRRLFCTPIFHAFSTGEMVINSLRLGQPTYYMKRFHPSAFPKAIEDYNITETFAPPPLILKLVEDSRSHSQIQSLRNIYSGGAPLVPELKSRLDAIYDNNPSGPPRVTQVYGMTEGGWFTTFKYDEHDTTNSIGRPIKGYEIRVVNREGFKSFEGRQTGELLVRGPMLMTKYLGNQQATVDAFEDSWLKTGDVGYIVDGKVYLVDRCKDLIKVNGFQVSPTELENALLSSPDIADVGVVGHGSDTNEHPVAFVVGANPQVTPEEIKLRLRNQLASYKVSTLEVKFVESLPKSITGKILRTELRKLCC</sequence>
<name>A0A2G5HIR1_CERBT</name>
<dbReference type="GO" id="GO:0016405">
    <property type="term" value="F:CoA-ligase activity"/>
    <property type="evidence" value="ECO:0007669"/>
    <property type="project" value="TreeGrafter"/>
</dbReference>
<dbReference type="Gene3D" id="3.30.300.30">
    <property type="match status" value="1"/>
</dbReference>
<dbReference type="Proteomes" id="UP000230605">
    <property type="component" value="Chromosome 7"/>
</dbReference>
<feature type="domain" description="AMP-binding enzyme C-terminal" evidence="3">
    <location>
        <begin position="480"/>
        <end position="554"/>
    </location>
</feature>
<dbReference type="Pfam" id="PF13193">
    <property type="entry name" value="AMP-binding_C"/>
    <property type="match status" value="1"/>
</dbReference>
<feature type="region of interest" description="Disordered" evidence="1">
    <location>
        <begin position="1"/>
        <end position="20"/>
    </location>
</feature>
<reference evidence="4 5" key="1">
    <citation type="submission" date="2015-10" db="EMBL/GenBank/DDBJ databases">
        <title>The cercosporin biosynthetic gene cluster was horizontally transferred to several fungal lineages and shown to be expanded in Cercospora beticola based on microsynteny with recipient genomes.</title>
        <authorList>
            <person name="De Jonge R."/>
            <person name="Ebert M.K."/>
            <person name="Suttle J.C."/>
            <person name="Jurick Ii W.M."/>
            <person name="Secor G.A."/>
            <person name="Thomma B.P."/>
            <person name="Van De Peer Y."/>
            <person name="Bolton M.D."/>
        </authorList>
    </citation>
    <scope>NUCLEOTIDE SEQUENCE [LARGE SCALE GENOMIC DNA]</scope>
    <source>
        <strain evidence="4 5">09-40</strain>
    </source>
</reference>
<comment type="caution">
    <text evidence="4">The sequence shown here is derived from an EMBL/GenBank/DDBJ whole genome shotgun (WGS) entry which is preliminary data.</text>
</comment>
<evidence type="ECO:0000313" key="5">
    <source>
        <dbReference type="Proteomes" id="UP000230605"/>
    </source>
</evidence>
<keyword evidence="4" id="KW-0436">Ligase</keyword>
<dbReference type="InterPro" id="IPR045851">
    <property type="entry name" value="AMP-bd_C_sf"/>
</dbReference>
<dbReference type="Pfam" id="PF00501">
    <property type="entry name" value="AMP-binding"/>
    <property type="match status" value="1"/>
</dbReference>
<dbReference type="GO" id="GO:0019748">
    <property type="term" value="P:secondary metabolic process"/>
    <property type="evidence" value="ECO:0007669"/>
    <property type="project" value="TreeGrafter"/>
</dbReference>
<dbReference type="EMBL" id="LKMD01000106">
    <property type="protein sequence ID" value="PIA92419.1"/>
    <property type="molecule type" value="Genomic_DNA"/>
</dbReference>
<dbReference type="PANTHER" id="PTHR24096:SF265">
    <property type="entry name" value="ENZYME, PUTATIVE (AFU_ORTHOLOGUE AFUA_5G14270)-RELATED"/>
    <property type="match status" value="1"/>
</dbReference>
<dbReference type="OrthoDB" id="6509636at2759"/>
<dbReference type="InterPro" id="IPR000873">
    <property type="entry name" value="AMP-dep_synth/lig_dom"/>
</dbReference>
<evidence type="ECO:0000259" key="2">
    <source>
        <dbReference type="Pfam" id="PF00501"/>
    </source>
</evidence>
<feature type="domain" description="AMP-dependent synthetase/ligase" evidence="2">
    <location>
        <begin position="75"/>
        <end position="431"/>
    </location>
</feature>
<dbReference type="AlphaFoldDB" id="A0A2G5HIR1"/>
<dbReference type="PANTHER" id="PTHR24096">
    <property type="entry name" value="LONG-CHAIN-FATTY-ACID--COA LIGASE"/>
    <property type="match status" value="1"/>
</dbReference>
<proteinExistence type="predicted"/>
<protein>
    <submittedName>
        <fullName evidence="4">Putative 4-coumarate--CoA ligase 2</fullName>
    </submittedName>
</protein>
<dbReference type="InterPro" id="IPR025110">
    <property type="entry name" value="AMP-bd_C"/>
</dbReference>
<organism evidence="4 5">
    <name type="scientific">Cercospora beticola</name>
    <name type="common">Sugarbeet leaf spot fungus</name>
    <dbReference type="NCBI Taxonomy" id="122368"/>
    <lineage>
        <taxon>Eukaryota</taxon>
        <taxon>Fungi</taxon>
        <taxon>Dikarya</taxon>
        <taxon>Ascomycota</taxon>
        <taxon>Pezizomycotina</taxon>
        <taxon>Dothideomycetes</taxon>
        <taxon>Dothideomycetidae</taxon>
        <taxon>Mycosphaerellales</taxon>
        <taxon>Mycosphaerellaceae</taxon>
        <taxon>Cercospora</taxon>
    </lineage>
</organism>
<accession>A0A2G5HIR1</accession>
<evidence type="ECO:0000313" key="4">
    <source>
        <dbReference type="EMBL" id="PIA92419.1"/>
    </source>
</evidence>
<dbReference type="InterPro" id="IPR042099">
    <property type="entry name" value="ANL_N_sf"/>
</dbReference>
<evidence type="ECO:0000259" key="3">
    <source>
        <dbReference type="Pfam" id="PF13193"/>
    </source>
</evidence>
<dbReference type="Gene3D" id="3.40.50.12780">
    <property type="entry name" value="N-terminal domain of ligase-like"/>
    <property type="match status" value="1"/>
</dbReference>
<evidence type="ECO:0000256" key="1">
    <source>
        <dbReference type="SAM" id="MobiDB-lite"/>
    </source>
</evidence>
<dbReference type="SUPFAM" id="SSF56801">
    <property type="entry name" value="Acetyl-CoA synthetase-like"/>
    <property type="match status" value="1"/>
</dbReference>